<protein>
    <submittedName>
        <fullName evidence="2">Chromosome 2, complete genome</fullName>
    </submittedName>
</protein>
<sequence length="94" mass="10757">MTTLHVTQQIQSPWLVVSRFRARPVHPPPSKGSARRPGCVDKHSTAQHSTAPHKRLGSRLKRRLYFSLHNQEVKPHGYNPTLSAFCYRPYVDVS</sequence>
<dbReference type="VEuPathDB" id="FungiDB:FGRAMPH1_01G10889"/>
<reference key="3">
    <citation type="submission" date="2014-02" db="EMBL/GenBank/DDBJ databases">
        <title>A revised Fusarium graminearum genomic reference sequence using whole shotgun re-sequencing.</title>
        <authorList>
            <person name="King R."/>
            <person name="Urban M."/>
            <person name="Hassani-Pak K."/>
            <person name="Hammond-Kosack K."/>
        </authorList>
    </citation>
    <scope>NUCLEOTIDE SEQUENCE</scope>
    <source>
        <strain>PH-1</strain>
    </source>
</reference>
<proteinExistence type="predicted"/>
<accession>A0A0E0S172</accession>
<keyword evidence="4" id="KW-1185">Reference proteome</keyword>
<evidence type="ECO:0000313" key="4">
    <source>
        <dbReference type="Proteomes" id="UP000070720"/>
    </source>
</evidence>
<dbReference type="InParanoid" id="A0A0E0S172"/>
<gene>
    <name evidence="2" type="ORF">FGRAMPH1_01T10889</name>
</gene>
<organism evidence="3">
    <name type="scientific">Gibberella zeae (strain ATCC MYA-4620 / CBS 123657 / FGSC 9075 / NRRL 31084 / PH-1)</name>
    <name type="common">Wheat head blight fungus</name>
    <name type="synonym">Fusarium graminearum</name>
    <dbReference type="NCBI Taxonomy" id="229533"/>
    <lineage>
        <taxon>Eukaryota</taxon>
        <taxon>Fungi</taxon>
        <taxon>Dikarya</taxon>
        <taxon>Ascomycota</taxon>
        <taxon>Pezizomycotina</taxon>
        <taxon>Sordariomycetes</taxon>
        <taxon>Hypocreomycetidae</taxon>
        <taxon>Hypocreales</taxon>
        <taxon>Nectriaceae</taxon>
        <taxon>Fusarium</taxon>
    </lineage>
</organism>
<dbReference type="AlphaFoldDB" id="A0A0E0S172"/>
<evidence type="ECO:0000313" key="3">
    <source>
        <dbReference type="EnsemblFungi" id="CEF77247"/>
    </source>
</evidence>
<dbReference type="EnsemblFungi" id="CEF77247">
    <property type="protein sequence ID" value="CEF77247"/>
    <property type="gene ID" value="FGRRES_15513"/>
</dbReference>
<evidence type="ECO:0000256" key="1">
    <source>
        <dbReference type="SAM" id="MobiDB-lite"/>
    </source>
</evidence>
<reference evidence="3" key="5">
    <citation type="submission" date="2017-01" db="UniProtKB">
        <authorList>
            <consortium name="EnsemblFungi"/>
        </authorList>
    </citation>
    <scope>IDENTIFICATION</scope>
    <source>
        <strain evidence="3">PH-1 / ATCC MYA-4620 / FGSC 9075 / NRRL 31084</strain>
    </source>
</reference>
<reference evidence="3 4" key="2">
    <citation type="journal article" date="2010" name="Nature">
        <title>Comparative genomics reveals mobile pathogenicity chromosomes in Fusarium.</title>
        <authorList>
            <person name="Ma L.J."/>
            <person name="van der Does H.C."/>
            <person name="Borkovich K.A."/>
            <person name="Coleman J.J."/>
            <person name="Daboussi M.J."/>
            <person name="Di Pietro A."/>
            <person name="Dufresne M."/>
            <person name="Freitag M."/>
            <person name="Grabherr M."/>
            <person name="Henrissat B."/>
            <person name="Houterman P.M."/>
            <person name="Kang S."/>
            <person name="Shim W.B."/>
            <person name="Woloshuk C."/>
            <person name="Xie X."/>
            <person name="Xu J.R."/>
            <person name="Antoniw J."/>
            <person name="Baker S.E."/>
            <person name="Bluhm B.H."/>
            <person name="Breakspear A."/>
            <person name="Brown D.W."/>
            <person name="Butchko R.A."/>
            <person name="Chapman S."/>
            <person name="Coulson R."/>
            <person name="Coutinho P.M."/>
            <person name="Danchin E.G."/>
            <person name="Diener A."/>
            <person name="Gale L.R."/>
            <person name="Gardiner D.M."/>
            <person name="Goff S."/>
            <person name="Hammond-Kosack K.E."/>
            <person name="Hilburn K."/>
            <person name="Hua-Van A."/>
            <person name="Jonkers W."/>
            <person name="Kazan K."/>
            <person name="Kodira C.D."/>
            <person name="Koehrsen M."/>
            <person name="Kumar L."/>
            <person name="Lee Y.H."/>
            <person name="Li L."/>
            <person name="Manners J.M."/>
            <person name="Miranda-Saavedra D."/>
            <person name="Mukherjee M."/>
            <person name="Park G."/>
            <person name="Park J."/>
            <person name="Park S.Y."/>
            <person name="Proctor R.H."/>
            <person name="Regev A."/>
            <person name="Ruiz-Roldan M.C."/>
            <person name="Sain D."/>
            <person name="Sakthikumar S."/>
            <person name="Sykes S."/>
            <person name="Schwartz D.C."/>
            <person name="Turgeon B.G."/>
            <person name="Wapinski I."/>
            <person name="Yoder O."/>
            <person name="Young S."/>
            <person name="Zeng Q."/>
            <person name="Zhou S."/>
            <person name="Galagan J."/>
            <person name="Cuomo C.A."/>
            <person name="Kistler H.C."/>
            <person name="Rep M."/>
        </authorList>
    </citation>
    <scope>GENOME REANNOTATION</scope>
    <source>
        <strain evidence="4">ATCC MYA-4620 / CBS 123657 / FGSC 9075 / NRRL 31084 / PH-1</strain>
        <strain evidence="3">PH-1 / ATCC MYA-4620 / FGSC 9075 / NRRL 31084</strain>
    </source>
</reference>
<reference evidence="3 4" key="1">
    <citation type="journal article" date="2007" name="Science">
        <title>The Fusarium graminearum genome reveals a link between localized polymorphism and pathogen specialization.</title>
        <authorList>
            <person name="Cuomo C.A."/>
            <person name="Gueldener U."/>
            <person name="Xu J.-R."/>
            <person name="Trail F."/>
            <person name="Turgeon B.G."/>
            <person name="Di Pietro A."/>
            <person name="Walton J.D."/>
            <person name="Ma L.-J."/>
            <person name="Baker S.E."/>
            <person name="Rep M."/>
            <person name="Adam G."/>
            <person name="Antoniw J."/>
            <person name="Baldwin T."/>
            <person name="Calvo S.E."/>
            <person name="Chang Y.-L."/>
            <person name="DeCaprio D."/>
            <person name="Gale L.R."/>
            <person name="Gnerre S."/>
            <person name="Goswami R.S."/>
            <person name="Hammond-Kosack K."/>
            <person name="Harris L.J."/>
            <person name="Hilburn K."/>
            <person name="Kennell J.C."/>
            <person name="Kroken S."/>
            <person name="Magnuson J.K."/>
            <person name="Mannhaupt G."/>
            <person name="Mauceli E.W."/>
            <person name="Mewes H.-W."/>
            <person name="Mitterbauer R."/>
            <person name="Muehlbauer G."/>
            <person name="Muensterkoetter M."/>
            <person name="Nelson D."/>
            <person name="O'Donnell K."/>
            <person name="Ouellet T."/>
            <person name="Qi W."/>
            <person name="Quesneville H."/>
            <person name="Roncero M.I.G."/>
            <person name="Seong K.-Y."/>
            <person name="Tetko I.V."/>
            <person name="Urban M."/>
            <person name="Waalwijk C."/>
            <person name="Ward T.J."/>
            <person name="Yao J."/>
            <person name="Birren B.W."/>
            <person name="Kistler H.C."/>
        </authorList>
    </citation>
    <scope>NUCLEOTIDE SEQUENCE [LARGE SCALE GENOMIC DNA]</scope>
    <source>
        <strain evidence="4">ATCC MYA-4620 / CBS 123657 / FGSC 9075 / NRRL 31084 / PH-1</strain>
        <strain evidence="3">PH-1 / ATCC MYA-4620 / FGSC 9075 / NRRL 31084</strain>
    </source>
</reference>
<reference evidence="2 4" key="4">
    <citation type="journal article" date="2015" name="BMC Genomics">
        <title>The completed genome sequence of the pathogenic ascomycete fungus Fusarium graminearum.</title>
        <authorList>
            <person name="King R."/>
            <person name="Urban M."/>
            <person name="Hammond-Kosack M.C."/>
            <person name="Hassani-Pak K."/>
            <person name="Hammond-Kosack K.E."/>
        </authorList>
    </citation>
    <scope>NUCLEOTIDE SEQUENCE [LARGE SCALE GENOMIC DNA]</scope>
    <source>
        <strain evidence="4">ATCC MYA-4620 / CBS 123657 / FGSC 9075 / NRRL 31084 / PH-1</strain>
        <strain evidence="2">PH-1</strain>
    </source>
</reference>
<name>A0A0E0S172_GIBZE</name>
<dbReference type="EMBL" id="HG970333">
    <property type="protein sequence ID" value="CEF77247.1"/>
    <property type="molecule type" value="Genomic_DNA"/>
</dbReference>
<dbReference type="Proteomes" id="UP000070720">
    <property type="component" value="Chromosome 2"/>
</dbReference>
<evidence type="ECO:0000313" key="2">
    <source>
        <dbReference type="EMBL" id="CEF77247.1"/>
    </source>
</evidence>
<feature type="region of interest" description="Disordered" evidence="1">
    <location>
        <begin position="24"/>
        <end position="57"/>
    </location>
</feature>